<feature type="domain" description="Amidohydrolase-related" evidence="8">
    <location>
        <begin position="78"/>
        <end position="177"/>
    </location>
</feature>
<evidence type="ECO:0000256" key="7">
    <source>
        <dbReference type="ARBA" id="ARBA00022975"/>
    </source>
</evidence>
<evidence type="ECO:0000256" key="2">
    <source>
        <dbReference type="ARBA" id="ARBA00005631"/>
    </source>
</evidence>
<dbReference type="Gene3D" id="3.20.20.140">
    <property type="entry name" value="Metal-dependent hydrolases"/>
    <property type="match status" value="1"/>
</dbReference>
<evidence type="ECO:0000256" key="5">
    <source>
        <dbReference type="ARBA" id="ARBA00022801"/>
    </source>
</evidence>
<accession>W4KDH0</accession>
<dbReference type="GO" id="GO:0046872">
    <property type="term" value="F:metal ion binding"/>
    <property type="evidence" value="ECO:0007669"/>
    <property type="project" value="UniProtKB-KW"/>
</dbReference>
<dbReference type="KEGG" id="hir:HETIRDRAFT_472145"/>
<dbReference type="EC" id="3.5.2.3" evidence="3"/>
<dbReference type="PANTHER" id="PTHR43137">
    <property type="entry name" value="DIHYDROOROTASE"/>
    <property type="match status" value="1"/>
</dbReference>
<comment type="similarity">
    <text evidence="2">Belongs to the metallo-dependent hydrolases superfamily. DHOase family. Class II DHOase subfamily.</text>
</comment>
<dbReference type="FunCoup" id="W4KDH0">
    <property type="interactions" value="282"/>
</dbReference>
<evidence type="ECO:0000256" key="1">
    <source>
        <dbReference type="ARBA" id="ARBA00004880"/>
    </source>
</evidence>
<dbReference type="PROSITE" id="PS00482">
    <property type="entry name" value="DIHYDROOROTASE_1"/>
    <property type="match status" value="1"/>
</dbReference>
<gene>
    <name evidence="9" type="ORF">HETIRDRAFT_472145</name>
</gene>
<dbReference type="PANTHER" id="PTHR43137:SF1">
    <property type="entry name" value="DIHYDROOROTASE"/>
    <property type="match status" value="1"/>
</dbReference>
<sequence length="354" mass="38978">MSSTPTVTVCSPADFHVHLRQGALSALVVPHVALGGFQLAYVMPNLKPPISTTDQALEYKANLERIDPTIEYLMTLYLSPDLTPDEIRKAKKAGIVGVKSYPRGVTTNSDGGIESYEAYYPVFEAMEEVDMVLNLHGEVPSDASANIHVINAELSFLPHLRKLHTRFPRLRIVLEHATTRAAVETVKSLGPAVACTITAHHLALTVDDWAGQSWNFCKPVAKFPDDREALREVIREGHPRFFLGSDSAPHPPSTKSTSTPTHACAAGVYTSPILLPLTAHLLESFGALDNLEGFVSTFGRKFYGREVANRADHSRQVRLRKVTGQRVTESWTVNGESVVAFWTGKDLDWEIVRG</sequence>
<dbReference type="HAMAP" id="MF_00219">
    <property type="entry name" value="PyrC_classII"/>
    <property type="match status" value="1"/>
</dbReference>
<dbReference type="AlphaFoldDB" id="W4KDH0"/>
<dbReference type="EMBL" id="KI925456">
    <property type="protein sequence ID" value="ETW83833.1"/>
    <property type="molecule type" value="Genomic_DNA"/>
</dbReference>
<keyword evidence="6" id="KW-0862">Zinc</keyword>
<dbReference type="PIRSF" id="PIRSF001237">
    <property type="entry name" value="DHOdimr"/>
    <property type="match status" value="1"/>
</dbReference>
<evidence type="ECO:0000259" key="8">
    <source>
        <dbReference type="Pfam" id="PF04909"/>
    </source>
</evidence>
<organism evidence="9 10">
    <name type="scientific">Heterobasidion irregulare (strain TC 32-1)</name>
    <dbReference type="NCBI Taxonomy" id="747525"/>
    <lineage>
        <taxon>Eukaryota</taxon>
        <taxon>Fungi</taxon>
        <taxon>Dikarya</taxon>
        <taxon>Basidiomycota</taxon>
        <taxon>Agaricomycotina</taxon>
        <taxon>Agaricomycetes</taxon>
        <taxon>Russulales</taxon>
        <taxon>Bondarzewiaceae</taxon>
        <taxon>Heterobasidion</taxon>
        <taxon>Heterobasidion annosum species complex</taxon>
    </lineage>
</organism>
<reference evidence="9 10" key="1">
    <citation type="journal article" date="2012" name="New Phytol.">
        <title>Insight into trade-off between wood decay and parasitism from the genome of a fungal forest pathogen.</title>
        <authorList>
            <person name="Olson A."/>
            <person name="Aerts A."/>
            <person name="Asiegbu F."/>
            <person name="Belbahri L."/>
            <person name="Bouzid O."/>
            <person name="Broberg A."/>
            <person name="Canback B."/>
            <person name="Coutinho P.M."/>
            <person name="Cullen D."/>
            <person name="Dalman K."/>
            <person name="Deflorio G."/>
            <person name="van Diepen L.T."/>
            <person name="Dunand C."/>
            <person name="Duplessis S."/>
            <person name="Durling M."/>
            <person name="Gonthier P."/>
            <person name="Grimwood J."/>
            <person name="Fossdal C.G."/>
            <person name="Hansson D."/>
            <person name="Henrissat B."/>
            <person name="Hietala A."/>
            <person name="Himmelstrand K."/>
            <person name="Hoffmeister D."/>
            <person name="Hogberg N."/>
            <person name="James T.Y."/>
            <person name="Karlsson M."/>
            <person name="Kohler A."/>
            <person name="Kues U."/>
            <person name="Lee Y.H."/>
            <person name="Lin Y.C."/>
            <person name="Lind M."/>
            <person name="Lindquist E."/>
            <person name="Lombard V."/>
            <person name="Lucas S."/>
            <person name="Lunden K."/>
            <person name="Morin E."/>
            <person name="Murat C."/>
            <person name="Park J."/>
            <person name="Raffaello T."/>
            <person name="Rouze P."/>
            <person name="Salamov A."/>
            <person name="Schmutz J."/>
            <person name="Solheim H."/>
            <person name="Stahlberg J."/>
            <person name="Velez H."/>
            <person name="de Vries R.P."/>
            <person name="Wiebenga A."/>
            <person name="Woodward S."/>
            <person name="Yakovlev I."/>
            <person name="Garbelotto M."/>
            <person name="Martin F."/>
            <person name="Grigoriev I.V."/>
            <person name="Stenlid J."/>
        </authorList>
    </citation>
    <scope>NUCLEOTIDE SEQUENCE [LARGE SCALE GENOMIC DNA]</scope>
    <source>
        <strain evidence="9 10">TC 32-1</strain>
    </source>
</reference>
<evidence type="ECO:0000256" key="3">
    <source>
        <dbReference type="ARBA" id="ARBA00012860"/>
    </source>
</evidence>
<dbReference type="InterPro" id="IPR032466">
    <property type="entry name" value="Metal_Hydrolase"/>
</dbReference>
<dbReference type="GO" id="GO:0004151">
    <property type="term" value="F:dihydroorotase activity"/>
    <property type="evidence" value="ECO:0007669"/>
    <property type="project" value="UniProtKB-EC"/>
</dbReference>
<evidence type="ECO:0000313" key="10">
    <source>
        <dbReference type="Proteomes" id="UP000030671"/>
    </source>
</evidence>
<dbReference type="eggNOG" id="KOG2902">
    <property type="taxonomic scope" value="Eukaryota"/>
</dbReference>
<dbReference type="GO" id="GO:0005737">
    <property type="term" value="C:cytoplasm"/>
    <property type="evidence" value="ECO:0007669"/>
    <property type="project" value="TreeGrafter"/>
</dbReference>
<dbReference type="InterPro" id="IPR002195">
    <property type="entry name" value="Dihydroorotase_CS"/>
</dbReference>
<dbReference type="GO" id="GO:0044205">
    <property type="term" value="P:'de novo' UMP biosynthetic process"/>
    <property type="evidence" value="ECO:0007669"/>
    <property type="project" value="UniProtKB-UniPathway"/>
</dbReference>
<dbReference type="STRING" id="747525.W4KDH0"/>
<keyword evidence="4" id="KW-0479">Metal-binding</keyword>
<keyword evidence="7" id="KW-0665">Pyrimidine biosynthesis</keyword>
<keyword evidence="5" id="KW-0378">Hydrolase</keyword>
<evidence type="ECO:0000256" key="4">
    <source>
        <dbReference type="ARBA" id="ARBA00022723"/>
    </source>
</evidence>
<dbReference type="InterPro" id="IPR004721">
    <property type="entry name" value="DHOdimr"/>
</dbReference>
<evidence type="ECO:0000256" key="6">
    <source>
        <dbReference type="ARBA" id="ARBA00022833"/>
    </source>
</evidence>
<dbReference type="OrthoDB" id="1670005at2759"/>
<dbReference type="NCBIfam" id="TIGR00856">
    <property type="entry name" value="pyrC_dimer"/>
    <property type="match status" value="1"/>
</dbReference>
<dbReference type="SUPFAM" id="SSF51556">
    <property type="entry name" value="Metallo-dependent hydrolases"/>
    <property type="match status" value="1"/>
</dbReference>
<dbReference type="UniPathway" id="UPA00070">
    <property type="reaction ID" value="UER00117"/>
</dbReference>
<dbReference type="InterPro" id="IPR006680">
    <property type="entry name" value="Amidohydro-rel"/>
</dbReference>
<evidence type="ECO:0000313" key="9">
    <source>
        <dbReference type="EMBL" id="ETW83833.1"/>
    </source>
</evidence>
<keyword evidence="10" id="KW-1185">Reference proteome</keyword>
<dbReference type="FunFam" id="3.20.20.140:FF:000071">
    <property type="entry name" value="Dihydroorotase, homodimeric type, variant"/>
    <property type="match status" value="1"/>
</dbReference>
<name>W4KDH0_HETIT</name>
<protein>
    <recommendedName>
        <fullName evidence="3">dihydroorotase</fullName>
        <ecNumber evidence="3">3.5.2.3</ecNumber>
    </recommendedName>
</protein>
<dbReference type="RefSeq" id="XP_009543574.1">
    <property type="nucleotide sequence ID" value="XM_009545279.1"/>
</dbReference>
<dbReference type="InParanoid" id="W4KDH0"/>
<comment type="pathway">
    <text evidence="1">Pyrimidine metabolism; UMP biosynthesis via de novo pathway; (S)-dihydroorotate from bicarbonate: step 3/3.</text>
</comment>
<dbReference type="GeneID" id="20677441"/>
<dbReference type="HOGENOM" id="CLU_041558_0_0_1"/>
<dbReference type="Pfam" id="PF04909">
    <property type="entry name" value="Amidohydro_2"/>
    <property type="match status" value="1"/>
</dbReference>
<dbReference type="GO" id="GO:0006207">
    <property type="term" value="P:'de novo' pyrimidine nucleobase biosynthetic process"/>
    <property type="evidence" value="ECO:0007669"/>
    <property type="project" value="TreeGrafter"/>
</dbReference>
<dbReference type="Proteomes" id="UP000030671">
    <property type="component" value="Unassembled WGS sequence"/>
</dbReference>
<dbReference type="CDD" id="cd01294">
    <property type="entry name" value="DHOase"/>
    <property type="match status" value="1"/>
</dbReference>
<dbReference type="PROSITE" id="PS00483">
    <property type="entry name" value="DIHYDROOROTASE_2"/>
    <property type="match status" value="1"/>
</dbReference>
<proteinExistence type="inferred from homology"/>